<gene>
    <name evidence="3" type="ORF">ETAA8_00270</name>
</gene>
<reference evidence="3 4" key="1">
    <citation type="submission" date="2019-02" db="EMBL/GenBank/DDBJ databases">
        <title>Deep-cultivation of Planctomycetes and their phenomic and genomic characterization uncovers novel biology.</title>
        <authorList>
            <person name="Wiegand S."/>
            <person name="Jogler M."/>
            <person name="Boedeker C."/>
            <person name="Pinto D."/>
            <person name="Vollmers J."/>
            <person name="Rivas-Marin E."/>
            <person name="Kohn T."/>
            <person name="Peeters S.H."/>
            <person name="Heuer A."/>
            <person name="Rast P."/>
            <person name="Oberbeckmann S."/>
            <person name="Bunk B."/>
            <person name="Jeske O."/>
            <person name="Meyerdierks A."/>
            <person name="Storesund J.E."/>
            <person name="Kallscheuer N."/>
            <person name="Luecker S."/>
            <person name="Lage O.M."/>
            <person name="Pohl T."/>
            <person name="Merkel B.J."/>
            <person name="Hornburger P."/>
            <person name="Mueller R.-W."/>
            <person name="Bruemmer F."/>
            <person name="Labrenz M."/>
            <person name="Spormann A.M."/>
            <person name="Op den Camp H."/>
            <person name="Overmann J."/>
            <person name="Amann R."/>
            <person name="Jetten M.S.M."/>
            <person name="Mascher T."/>
            <person name="Medema M.H."/>
            <person name="Devos D.P."/>
            <person name="Kaster A.-K."/>
            <person name="Ovreas L."/>
            <person name="Rohde M."/>
            <person name="Galperin M.Y."/>
            <person name="Jogler C."/>
        </authorList>
    </citation>
    <scope>NUCLEOTIDE SEQUENCE [LARGE SCALE GENOMIC DNA]</scope>
    <source>
        <strain evidence="3 4">ETA_A8</strain>
    </source>
</reference>
<keyword evidence="1" id="KW-0175">Coiled coil</keyword>
<dbReference type="EMBL" id="CP036274">
    <property type="protein sequence ID" value="QDU24966.1"/>
    <property type="molecule type" value="Genomic_DNA"/>
</dbReference>
<organism evidence="3 4">
    <name type="scientific">Anatilimnocola aggregata</name>
    <dbReference type="NCBI Taxonomy" id="2528021"/>
    <lineage>
        <taxon>Bacteria</taxon>
        <taxon>Pseudomonadati</taxon>
        <taxon>Planctomycetota</taxon>
        <taxon>Planctomycetia</taxon>
        <taxon>Pirellulales</taxon>
        <taxon>Pirellulaceae</taxon>
        <taxon>Anatilimnocola</taxon>
    </lineage>
</organism>
<evidence type="ECO:0008006" key="5">
    <source>
        <dbReference type="Google" id="ProtNLM"/>
    </source>
</evidence>
<dbReference type="Pfam" id="PF09903">
    <property type="entry name" value="DUF2130"/>
    <property type="match status" value="1"/>
</dbReference>
<name>A0A517Y439_9BACT</name>
<sequence length="434" mass="48755">MQRPLSTDMNTNPRQNGTQRLNNTLSCPNCNHEIELTELMRTQVASQIRGELDAHAATRQRELDKQREEVARQKLQLDKDREAVAEQIRTQVEQQRTVLLTEAKKRAEDAVAVEIADRDERLKELSTSLDSARMQELDLRKMQRQLQSEKDSLKLEVQRQLDAQRSQLITEAKAQFDVEHAFKQAEKDKTIADMTVKLREMQRKIEQGSQQLQGEVQELALERMLADTFPTDEIAPVSKGVLGGDCMQVAINGSGTACGRILWESKRTKRWGGDWLAKARDDARASRADVVVIVSETLPDGIQGFAPVEGVWVCGWAAAKSLATALRHGLIEVGKARVALVGQHAKQELVYNYLASSEFAHRVGGIAEAFATMQTDLESEKRAFKKQWSKREKQLERAIMNTTSLYGDLQGIIGASLPKIAGLETMLIEDQREV</sequence>
<feature type="region of interest" description="Disordered" evidence="2">
    <location>
        <begin position="1"/>
        <end position="24"/>
    </location>
</feature>
<keyword evidence="4" id="KW-1185">Reference proteome</keyword>
<evidence type="ECO:0000256" key="2">
    <source>
        <dbReference type="SAM" id="MobiDB-lite"/>
    </source>
</evidence>
<evidence type="ECO:0000256" key="1">
    <source>
        <dbReference type="SAM" id="Coils"/>
    </source>
</evidence>
<evidence type="ECO:0000313" key="4">
    <source>
        <dbReference type="Proteomes" id="UP000315017"/>
    </source>
</evidence>
<dbReference type="InterPro" id="IPR019219">
    <property type="entry name" value="DUF2130"/>
</dbReference>
<accession>A0A517Y439</accession>
<dbReference type="AlphaFoldDB" id="A0A517Y439"/>
<feature type="coiled-coil region" evidence="1">
    <location>
        <begin position="191"/>
        <end position="218"/>
    </location>
</feature>
<proteinExistence type="predicted"/>
<dbReference type="Proteomes" id="UP000315017">
    <property type="component" value="Chromosome"/>
</dbReference>
<dbReference type="KEGG" id="aagg:ETAA8_00270"/>
<feature type="coiled-coil region" evidence="1">
    <location>
        <begin position="132"/>
        <end position="163"/>
    </location>
</feature>
<evidence type="ECO:0000313" key="3">
    <source>
        <dbReference type="EMBL" id="QDU24966.1"/>
    </source>
</evidence>
<feature type="coiled-coil region" evidence="1">
    <location>
        <begin position="56"/>
        <end position="83"/>
    </location>
</feature>
<protein>
    <recommendedName>
        <fullName evidence="5">DUF2130 domain-containing protein</fullName>
    </recommendedName>
</protein>